<dbReference type="InterPro" id="IPR009003">
    <property type="entry name" value="Peptidase_S1_PA"/>
</dbReference>
<name>A0A8R2R1X9_BOMMO</name>
<dbReference type="EnsemblMetazoa" id="XM_038014332.1">
    <property type="protein sequence ID" value="XP_037870260.1"/>
    <property type="gene ID" value="LOC119629223"/>
</dbReference>
<dbReference type="AlphaFoldDB" id="A0A8R2R1X9"/>
<accession>A0A8R2R1X9</accession>
<proteinExistence type="predicted"/>
<reference evidence="3" key="1">
    <citation type="journal article" date="2008" name="Insect Biochem. Mol. Biol.">
        <title>The genome of a lepidopteran model insect, the silkworm Bombyx mori.</title>
        <authorList>
            <consortium name="International Silkworm Genome Consortium"/>
        </authorList>
    </citation>
    <scope>NUCLEOTIDE SEQUENCE [LARGE SCALE GENOMIC DNA]</scope>
    <source>
        <strain evidence="3">p50T</strain>
    </source>
</reference>
<dbReference type="InterPro" id="IPR033116">
    <property type="entry name" value="TRYPSIN_SER"/>
</dbReference>
<dbReference type="GO" id="GO:0006508">
    <property type="term" value="P:proteolysis"/>
    <property type="evidence" value="ECO:0007669"/>
    <property type="project" value="InterPro"/>
</dbReference>
<dbReference type="Gene3D" id="2.40.10.10">
    <property type="entry name" value="Trypsin-like serine proteases"/>
    <property type="match status" value="1"/>
</dbReference>
<dbReference type="PROSITE" id="PS00135">
    <property type="entry name" value="TRYPSIN_SER"/>
    <property type="match status" value="1"/>
</dbReference>
<dbReference type="InterPro" id="IPR043504">
    <property type="entry name" value="Peptidase_S1_PA_chymotrypsin"/>
</dbReference>
<dbReference type="InterPro" id="IPR001254">
    <property type="entry name" value="Trypsin_dom"/>
</dbReference>
<sequence>MCHVTLVCCCLVPHTCDDICHVPLTSVLCIPTLCTVSVSARRAAGAWCLRDEHNGTCVLAKRCDSLILDYKSHNFPPVEVSEFTAEECLTHYPPHRHLLDGFDNSTQLCYGDRDKTRDTCQGDSGGPLIFEEGEVRCTRTIFGVMSSGVESM</sequence>
<dbReference type="Pfam" id="PF00089">
    <property type="entry name" value="Trypsin"/>
    <property type="match status" value="1"/>
</dbReference>
<evidence type="ECO:0000313" key="2">
    <source>
        <dbReference type="EnsemblMetazoa" id="XP_037870260.1"/>
    </source>
</evidence>
<dbReference type="Proteomes" id="UP000005204">
    <property type="component" value="Unassembled WGS sequence"/>
</dbReference>
<dbReference type="GO" id="GO:0004252">
    <property type="term" value="F:serine-type endopeptidase activity"/>
    <property type="evidence" value="ECO:0007669"/>
    <property type="project" value="InterPro"/>
</dbReference>
<organism evidence="2 3">
    <name type="scientific">Bombyx mori</name>
    <name type="common">Silk moth</name>
    <dbReference type="NCBI Taxonomy" id="7091"/>
    <lineage>
        <taxon>Eukaryota</taxon>
        <taxon>Metazoa</taxon>
        <taxon>Ecdysozoa</taxon>
        <taxon>Arthropoda</taxon>
        <taxon>Hexapoda</taxon>
        <taxon>Insecta</taxon>
        <taxon>Pterygota</taxon>
        <taxon>Neoptera</taxon>
        <taxon>Endopterygota</taxon>
        <taxon>Lepidoptera</taxon>
        <taxon>Glossata</taxon>
        <taxon>Ditrysia</taxon>
        <taxon>Bombycoidea</taxon>
        <taxon>Bombycidae</taxon>
        <taxon>Bombycinae</taxon>
        <taxon>Bombyx</taxon>
    </lineage>
</organism>
<evidence type="ECO:0000259" key="1">
    <source>
        <dbReference type="Pfam" id="PF00089"/>
    </source>
</evidence>
<keyword evidence="3" id="KW-1185">Reference proteome</keyword>
<reference evidence="2" key="2">
    <citation type="submission" date="2022-06" db="UniProtKB">
        <authorList>
            <consortium name="EnsemblMetazoa"/>
        </authorList>
    </citation>
    <scope>IDENTIFICATION</scope>
    <source>
        <strain evidence="2">p50T (Dazao)</strain>
    </source>
</reference>
<dbReference type="SUPFAM" id="SSF50494">
    <property type="entry name" value="Trypsin-like serine proteases"/>
    <property type="match status" value="1"/>
</dbReference>
<evidence type="ECO:0000313" key="3">
    <source>
        <dbReference type="Proteomes" id="UP000005204"/>
    </source>
</evidence>
<feature type="domain" description="Peptidase S1" evidence="1">
    <location>
        <begin position="80"/>
        <end position="148"/>
    </location>
</feature>
<protein>
    <recommendedName>
        <fullName evidence="1">Peptidase S1 domain-containing protein</fullName>
    </recommendedName>
</protein>